<dbReference type="EMBL" id="CAKLPX010000004">
    <property type="protein sequence ID" value="CAH0993088.1"/>
    <property type="molecule type" value="Genomic_DNA"/>
</dbReference>
<accession>A0ABM9AIR7</accession>
<dbReference type="SUPFAM" id="SSF54427">
    <property type="entry name" value="NTF2-like"/>
    <property type="match status" value="1"/>
</dbReference>
<evidence type="ECO:0000259" key="1">
    <source>
        <dbReference type="Pfam" id="PF13577"/>
    </source>
</evidence>
<dbReference type="Proteomes" id="UP000838100">
    <property type="component" value="Unassembled WGS sequence"/>
</dbReference>
<gene>
    <name evidence="2" type="ORF">SIN8267_03227</name>
</gene>
<dbReference type="InterPro" id="IPR037401">
    <property type="entry name" value="SnoaL-like"/>
</dbReference>
<dbReference type="Pfam" id="PF13577">
    <property type="entry name" value="SnoaL_4"/>
    <property type="match status" value="1"/>
</dbReference>
<name>A0ABM9AIR7_9GAMM</name>
<dbReference type="Gene3D" id="3.10.450.50">
    <property type="match status" value="1"/>
</dbReference>
<protein>
    <recommendedName>
        <fullName evidence="1">SnoaL-like domain-containing protein</fullName>
    </recommendedName>
</protein>
<comment type="caution">
    <text evidence="2">The sequence shown here is derived from an EMBL/GenBank/DDBJ whole genome shotgun (WGS) entry which is preliminary data.</text>
</comment>
<keyword evidence="3" id="KW-1185">Reference proteome</keyword>
<sequence length="148" mass="16850">MNDQQTTLVADQIALRNLMDKYCDAVNRGDAESWISTWAEDASWNLLGTVVTGSEQILGLWQQMMAGFEFVVMMPSSGQFQIEGDTATGHWYLQEFSRNLEGVGNTLLSRYTDRYIKQDGQWLFSHRDYVFIYNGPADLSGSYLPLDQ</sequence>
<proteinExistence type="predicted"/>
<reference evidence="2" key="1">
    <citation type="submission" date="2021-12" db="EMBL/GenBank/DDBJ databases">
        <authorList>
            <person name="Rodrigo-Torres L."/>
            <person name="Arahal R. D."/>
            <person name="Lucena T."/>
        </authorList>
    </citation>
    <scope>NUCLEOTIDE SEQUENCE</scope>
    <source>
        <strain evidence="2">CECT 8267</strain>
    </source>
</reference>
<dbReference type="InterPro" id="IPR032710">
    <property type="entry name" value="NTF2-like_dom_sf"/>
</dbReference>
<feature type="domain" description="SnoaL-like" evidence="1">
    <location>
        <begin position="10"/>
        <end position="128"/>
    </location>
</feature>
<evidence type="ECO:0000313" key="3">
    <source>
        <dbReference type="Proteomes" id="UP000838100"/>
    </source>
</evidence>
<organism evidence="2 3">
    <name type="scientific">Sinobacterium norvegicum</name>
    <dbReference type="NCBI Taxonomy" id="1641715"/>
    <lineage>
        <taxon>Bacteria</taxon>
        <taxon>Pseudomonadati</taxon>
        <taxon>Pseudomonadota</taxon>
        <taxon>Gammaproteobacteria</taxon>
        <taxon>Cellvibrionales</taxon>
        <taxon>Spongiibacteraceae</taxon>
        <taxon>Sinobacterium</taxon>
    </lineage>
</organism>
<evidence type="ECO:0000313" key="2">
    <source>
        <dbReference type="EMBL" id="CAH0993088.1"/>
    </source>
</evidence>